<dbReference type="EMBL" id="JBBBNY010000004">
    <property type="protein sequence ID" value="MEI7036778.1"/>
    <property type="molecule type" value="Genomic_DNA"/>
</dbReference>
<reference evidence="2 3" key="1">
    <citation type="journal article" date="2014" name="Int. J. Syst. Evol. Microbiol.">
        <title>Fulvimonas yonginensis sp. nov., isolated from greenhouse soil, and emended description of the genus Fulvimonas.</title>
        <authorList>
            <person name="Ahn J.H."/>
            <person name="Kim S.J."/>
            <person name="Weon H.Y."/>
            <person name="Hong S.B."/>
            <person name="Seok S.J."/>
            <person name="Kwon S.W."/>
        </authorList>
    </citation>
    <scope>NUCLEOTIDE SEQUENCE [LARGE SCALE GENOMIC DNA]</scope>
    <source>
        <strain evidence="2 3">KACC 16952</strain>
    </source>
</reference>
<sequence>MPRILRFAWLCSWIVAGAALAGTTPSNAPAGVTVAPALRWPAAPIASAAALDAYLRGTPPAASPLSAFTADGRRRFLASLTFHEHGLGGFSTDDLTYELTRAQAWNVLRLFGEQAYASGLPARTRPRPPDDRPATLAAAYDRLATLQPDDAALVALYAEAFAPARARLARLDDADVELLFRAAGRLAHGRRADPGYLADMQHAFAELDRRGRVDRPHADALYEALLAAHRTEAARALLASRPNLDRRPPPVMRTARLRAGQASVWIAHGSHELWRLPLMLRDTAQVVVMGSPHCHFSGAAARDIDADPVLRALFGAHAQWIAPASDITDFAALLAWNHTHPQQRLAIANDDAELPFVGTLETPVFYFLRHGDVVATLVGWPGPDQRERLRAQLRSLGLLRPPSTPPDTR</sequence>
<accession>A0ABU8JB66</accession>
<gene>
    <name evidence="2" type="ORF">WAT24_08415</name>
</gene>
<protein>
    <recommendedName>
        <fullName evidence="4">Thioredoxin domain-containing protein</fullName>
    </recommendedName>
</protein>
<feature type="signal peptide" evidence="1">
    <location>
        <begin position="1"/>
        <end position="21"/>
    </location>
</feature>
<evidence type="ECO:0000313" key="3">
    <source>
        <dbReference type="Proteomes" id="UP001381174"/>
    </source>
</evidence>
<evidence type="ECO:0000256" key="1">
    <source>
        <dbReference type="SAM" id="SignalP"/>
    </source>
</evidence>
<keyword evidence="1" id="KW-0732">Signal</keyword>
<proteinExistence type="predicted"/>
<evidence type="ECO:0008006" key="4">
    <source>
        <dbReference type="Google" id="ProtNLM"/>
    </source>
</evidence>
<evidence type="ECO:0000313" key="2">
    <source>
        <dbReference type="EMBL" id="MEI7036778.1"/>
    </source>
</evidence>
<keyword evidence="3" id="KW-1185">Reference proteome</keyword>
<organism evidence="2 3">
    <name type="scientific">Fulvimonas yonginensis</name>
    <dbReference type="NCBI Taxonomy" id="1495200"/>
    <lineage>
        <taxon>Bacteria</taxon>
        <taxon>Pseudomonadati</taxon>
        <taxon>Pseudomonadota</taxon>
        <taxon>Gammaproteobacteria</taxon>
        <taxon>Lysobacterales</taxon>
        <taxon>Rhodanobacteraceae</taxon>
        <taxon>Fulvimonas</taxon>
    </lineage>
</organism>
<name>A0ABU8JB66_9GAMM</name>
<feature type="chain" id="PRO_5045884514" description="Thioredoxin domain-containing protein" evidence="1">
    <location>
        <begin position="22"/>
        <end position="409"/>
    </location>
</feature>
<comment type="caution">
    <text evidence="2">The sequence shown here is derived from an EMBL/GenBank/DDBJ whole genome shotgun (WGS) entry which is preliminary data.</text>
</comment>
<dbReference type="Proteomes" id="UP001381174">
    <property type="component" value="Unassembled WGS sequence"/>
</dbReference>
<dbReference type="RefSeq" id="WP_336807399.1">
    <property type="nucleotide sequence ID" value="NZ_JBBBNY010000004.1"/>
</dbReference>